<keyword evidence="3" id="KW-0067">ATP-binding</keyword>
<dbReference type="Gene3D" id="3.40.50.300">
    <property type="entry name" value="P-loop containing nucleotide triphosphate hydrolases"/>
    <property type="match status" value="1"/>
</dbReference>
<dbReference type="Proteomes" id="UP001191019">
    <property type="component" value="Unassembled WGS sequence"/>
</dbReference>
<dbReference type="InterPro" id="IPR025943">
    <property type="entry name" value="Sigma_54_int_dom_ATP-bd_2"/>
</dbReference>
<dbReference type="SUPFAM" id="SSF52540">
    <property type="entry name" value="P-loop containing nucleoside triphosphate hydrolases"/>
    <property type="match status" value="1"/>
</dbReference>
<dbReference type="InterPro" id="IPR003593">
    <property type="entry name" value="AAA+_ATPase"/>
</dbReference>
<dbReference type="InterPro" id="IPR020568">
    <property type="entry name" value="Ribosomal_Su5_D2-typ_SF"/>
</dbReference>
<dbReference type="InterPro" id="IPR045006">
    <property type="entry name" value="CHLI-like"/>
</dbReference>
<dbReference type="PANTHER" id="PTHR32039">
    <property type="entry name" value="MAGNESIUM-CHELATASE SUBUNIT CHLI"/>
    <property type="match status" value="1"/>
</dbReference>
<keyword evidence="6" id="KW-1185">Reference proteome</keyword>
<evidence type="ECO:0000259" key="4">
    <source>
        <dbReference type="SMART" id="SM00382"/>
    </source>
</evidence>
<organism evidence="5 6">
    <name type="scientific">Candidatus Nanosyncoccus alces</name>
    <dbReference type="NCBI Taxonomy" id="2171997"/>
    <lineage>
        <taxon>Bacteria</taxon>
        <taxon>Candidatus Saccharimonadota</taxon>
        <taxon>Candidatus Nanosyncoccalia</taxon>
        <taxon>Candidatus Nanosyncoccales</taxon>
        <taxon>Candidatus Nanosyncoccaceae</taxon>
        <taxon>Candidatus Nanosyncoccus</taxon>
    </lineage>
</organism>
<dbReference type="EMBL" id="PRLM01000004">
    <property type="protein sequence ID" value="RYC74720.1"/>
    <property type="molecule type" value="Genomic_DNA"/>
</dbReference>
<evidence type="ECO:0000313" key="5">
    <source>
        <dbReference type="EMBL" id="RYC74720.1"/>
    </source>
</evidence>
<dbReference type="PANTHER" id="PTHR32039:SF7">
    <property type="entry name" value="COMPETENCE PROTEIN COMM"/>
    <property type="match status" value="1"/>
</dbReference>
<comment type="similarity">
    <text evidence="1">Belongs to the Mg-chelatase subunits D/I family. ComM subfamily.</text>
</comment>
<evidence type="ECO:0000313" key="6">
    <source>
        <dbReference type="Proteomes" id="UP001191019"/>
    </source>
</evidence>
<dbReference type="NCBIfam" id="TIGR00368">
    <property type="entry name" value="YifB family Mg chelatase-like AAA ATPase"/>
    <property type="match status" value="1"/>
</dbReference>
<evidence type="ECO:0000256" key="2">
    <source>
        <dbReference type="ARBA" id="ARBA00022741"/>
    </source>
</evidence>
<gene>
    <name evidence="5" type="primary">comM</name>
    <name evidence="5" type="ORF">G3RUM_00474</name>
</gene>
<dbReference type="InterPro" id="IPR027417">
    <property type="entry name" value="P-loop_NTPase"/>
</dbReference>
<dbReference type="RefSeq" id="WP_129735013.1">
    <property type="nucleotide sequence ID" value="NZ_PRLM01000004.1"/>
</dbReference>
<dbReference type="Gene3D" id="3.30.230.10">
    <property type="match status" value="1"/>
</dbReference>
<evidence type="ECO:0000256" key="3">
    <source>
        <dbReference type="ARBA" id="ARBA00022840"/>
    </source>
</evidence>
<dbReference type="InterPro" id="IPR001208">
    <property type="entry name" value="MCM_dom"/>
</dbReference>
<protein>
    <submittedName>
        <fullName evidence="5">Competence protein ComM</fullName>
    </submittedName>
</protein>
<dbReference type="Pfam" id="PF13541">
    <property type="entry name" value="ChlI"/>
    <property type="match status" value="1"/>
</dbReference>
<evidence type="ECO:0000256" key="1">
    <source>
        <dbReference type="ARBA" id="ARBA00006354"/>
    </source>
</evidence>
<dbReference type="PROSITE" id="PS00676">
    <property type="entry name" value="SIGMA54_INTERACT_2"/>
    <property type="match status" value="1"/>
</dbReference>
<reference evidence="5 6" key="1">
    <citation type="journal article" date="2018" name="bioRxiv">
        <title>Evidence of independent acquisition and adaption of ultra-small bacteria to human hosts across the highly diverse yet reduced genomes of the phylum Saccharibacteria.</title>
        <authorList>
            <person name="McLean J.S."/>
            <person name="Bor B."/>
            <person name="To T.T."/>
            <person name="Liu Q."/>
            <person name="Kearns K.A."/>
            <person name="Solden L.M."/>
            <person name="Wrighton K.C."/>
            <person name="He X."/>
            <person name="Shi W."/>
        </authorList>
    </citation>
    <scope>NUCLEOTIDE SEQUENCE [LARGE SCALE GENOMIC DNA]</scope>
    <source>
        <strain evidence="5 6">TM7_G3_2_Rum_HOT_351B</strain>
    </source>
</reference>
<sequence length="504" mass="54478">MIAKIHSAIPYGFGGKLVEVEGDMNRGLPAFNIVGMANKTVSEAKERVRSALVNSGFFFPDKKVTISLAPAELLKDGAYLDLPIALSVLVLSNQLIKGDVAGKMFVGELSLNGEIRPVKGIINVVEAARDAGYTEMYVPRRNLTQASLVDKINIYGVDTLRGLFLALKGQIAPPVASDAGVNHKRVAKCLTGEILDHIRGQKLAKRALEIAIAGHHNILISGPPGAGKTLLAKAAANLLPELTPAEKIDITKIYSIAGISKDEIVGVRPFRNPHHTASATSIIGGGAAASPGEISLAHKGILFLDEIPEFQRSVLEALRQPLEDKEISVSRANHKTTYPADFMLVATMNPCPCGYLGDPAHECKCTEVQIQNYQKKLSGPLFDRIDMNINVEKVDNTDLLKDLPDEASEHSVVKNNITEAIRRQKARYGRDGVYNSSLSSFQVTKLFKMEPAAEKLLAGASESLSLSARSYFKTIKVAQTIADLAGTDKISAQHLAEALTYRKR</sequence>
<dbReference type="SUPFAM" id="SSF54211">
    <property type="entry name" value="Ribosomal protein S5 domain 2-like"/>
    <property type="match status" value="1"/>
</dbReference>
<dbReference type="InterPro" id="IPR004482">
    <property type="entry name" value="Mg_chelat-rel"/>
</dbReference>
<dbReference type="Pfam" id="PF01078">
    <property type="entry name" value="Mg_chelatase"/>
    <property type="match status" value="1"/>
</dbReference>
<feature type="domain" description="AAA+ ATPase" evidence="4">
    <location>
        <begin position="214"/>
        <end position="395"/>
    </location>
</feature>
<dbReference type="PRINTS" id="PR01657">
    <property type="entry name" value="MCMFAMILY"/>
</dbReference>
<dbReference type="SMART" id="SM00382">
    <property type="entry name" value="AAA"/>
    <property type="match status" value="1"/>
</dbReference>
<reference evidence="5 6" key="2">
    <citation type="journal article" date="2020" name="Cell Rep.">
        <title>Acquisition and Adaptation of Ultra-small Parasitic Reduced Genome Bacteria to Mammalian Hosts.</title>
        <authorList>
            <person name="McLean J.S."/>
            <person name="Bor B."/>
            <person name="Kerns K.A."/>
            <person name="Liu Q."/>
            <person name="To T.T."/>
            <person name="Solden L."/>
            <person name="Hendrickson E.L."/>
            <person name="Wrighton K."/>
            <person name="Shi W."/>
            <person name="He X."/>
        </authorList>
    </citation>
    <scope>NUCLEOTIDE SEQUENCE [LARGE SCALE GENOMIC DNA]</scope>
    <source>
        <strain evidence="5 6">TM7_G3_2_Rum_HOT_351B</strain>
    </source>
</reference>
<dbReference type="Pfam" id="PF13335">
    <property type="entry name" value="Mg_chelatase_C"/>
    <property type="match status" value="1"/>
</dbReference>
<comment type="caution">
    <text evidence="5">The sequence shown here is derived from an EMBL/GenBank/DDBJ whole genome shotgun (WGS) entry which is preliminary data.</text>
</comment>
<dbReference type="InterPro" id="IPR014721">
    <property type="entry name" value="Ribsml_uS5_D2-typ_fold_subgr"/>
</dbReference>
<accession>A0ABY0FPD7</accession>
<name>A0ABY0FPD7_9BACT</name>
<dbReference type="InterPro" id="IPR025158">
    <property type="entry name" value="Mg_chelat-rel_C"/>
</dbReference>
<keyword evidence="2" id="KW-0547">Nucleotide-binding</keyword>
<proteinExistence type="inferred from homology"/>
<dbReference type="InterPro" id="IPR000523">
    <property type="entry name" value="Mg_chelatse_chII-like_cat_dom"/>
</dbReference>